<dbReference type="AlphaFoldDB" id="A0A5F9DIL9"/>
<sequence>MPSWEADVPQEEREEMTRFQGGAAAAGPHPEGAVPGCDAGELQEPGRSGAPSLQIRYGVPVGSRRKTLEEGSRDPRKQESKR</sequence>
<organism evidence="2 3">
    <name type="scientific">Oryctolagus cuniculus</name>
    <name type="common">Rabbit</name>
    <dbReference type="NCBI Taxonomy" id="9986"/>
    <lineage>
        <taxon>Eukaryota</taxon>
        <taxon>Metazoa</taxon>
        <taxon>Chordata</taxon>
        <taxon>Craniata</taxon>
        <taxon>Vertebrata</taxon>
        <taxon>Euteleostomi</taxon>
        <taxon>Mammalia</taxon>
        <taxon>Eutheria</taxon>
        <taxon>Euarchontoglires</taxon>
        <taxon>Glires</taxon>
        <taxon>Lagomorpha</taxon>
        <taxon>Leporidae</taxon>
        <taxon>Oryctolagus</taxon>
    </lineage>
</organism>
<dbReference type="Ensembl" id="ENSOCUT00000059278.1">
    <property type="protein sequence ID" value="ENSOCUP00000046000.1"/>
    <property type="gene ID" value="ENSOCUG00000032730.1"/>
</dbReference>
<accession>A0A5F9DIL9</accession>
<dbReference type="Bgee" id="ENSOCUG00000032730">
    <property type="expression patterns" value="Expressed in smooth muscle tissue and 7 other cell types or tissues"/>
</dbReference>
<dbReference type="Proteomes" id="UP000001811">
    <property type="component" value="Unplaced"/>
</dbReference>
<feature type="compositionally biased region" description="Basic and acidic residues" evidence="1">
    <location>
        <begin position="66"/>
        <end position="82"/>
    </location>
</feature>
<dbReference type="GeneTree" id="ENSGT00980000203051"/>
<reference evidence="2" key="2">
    <citation type="submission" date="2025-08" db="UniProtKB">
        <authorList>
            <consortium name="Ensembl"/>
        </authorList>
    </citation>
    <scope>IDENTIFICATION</scope>
    <source>
        <strain evidence="2">Thorbecke</strain>
    </source>
</reference>
<dbReference type="InParanoid" id="A0A5F9DIL9"/>
<reference evidence="2" key="3">
    <citation type="submission" date="2025-09" db="UniProtKB">
        <authorList>
            <consortium name="Ensembl"/>
        </authorList>
    </citation>
    <scope>IDENTIFICATION</scope>
    <source>
        <strain evidence="2">Thorbecke</strain>
    </source>
</reference>
<name>A0A5F9DIL9_RABIT</name>
<feature type="region of interest" description="Disordered" evidence="1">
    <location>
        <begin position="1"/>
        <end position="82"/>
    </location>
</feature>
<feature type="compositionally biased region" description="Low complexity" evidence="1">
    <location>
        <begin position="21"/>
        <end position="36"/>
    </location>
</feature>
<evidence type="ECO:0000256" key="1">
    <source>
        <dbReference type="SAM" id="MobiDB-lite"/>
    </source>
</evidence>
<evidence type="ECO:0000313" key="2">
    <source>
        <dbReference type="Ensembl" id="ENSOCUP00000046000.1"/>
    </source>
</evidence>
<proteinExistence type="predicted"/>
<keyword evidence="3" id="KW-1185">Reference proteome</keyword>
<protein>
    <submittedName>
        <fullName evidence="2">Uncharacterized protein</fullName>
    </submittedName>
</protein>
<evidence type="ECO:0000313" key="3">
    <source>
        <dbReference type="Proteomes" id="UP000001811"/>
    </source>
</evidence>
<reference evidence="2 3" key="1">
    <citation type="journal article" date="2011" name="Nature">
        <title>A high-resolution map of human evolutionary constraint using 29 mammals.</title>
        <authorList>
            <person name="Lindblad-Toh K."/>
            <person name="Garber M."/>
            <person name="Zuk O."/>
            <person name="Lin M.F."/>
            <person name="Parker B.J."/>
            <person name="Washietl S."/>
            <person name="Kheradpour P."/>
            <person name="Ernst J."/>
            <person name="Jordan G."/>
            <person name="Mauceli E."/>
            <person name="Ward L.D."/>
            <person name="Lowe C.B."/>
            <person name="Holloway A.K."/>
            <person name="Clamp M."/>
            <person name="Gnerre S."/>
            <person name="Alfoldi J."/>
            <person name="Beal K."/>
            <person name="Chang J."/>
            <person name="Clawson H."/>
            <person name="Cuff J."/>
            <person name="Di Palma F."/>
            <person name="Fitzgerald S."/>
            <person name="Flicek P."/>
            <person name="Guttman M."/>
            <person name="Hubisz M.J."/>
            <person name="Jaffe D.B."/>
            <person name="Jungreis I."/>
            <person name="Kent W.J."/>
            <person name="Kostka D."/>
            <person name="Lara M."/>
            <person name="Martins A.L."/>
            <person name="Massingham T."/>
            <person name="Moltke I."/>
            <person name="Raney B.J."/>
            <person name="Rasmussen M.D."/>
            <person name="Robinson J."/>
            <person name="Stark A."/>
            <person name="Vilella A.J."/>
            <person name="Wen J."/>
            <person name="Xie X."/>
            <person name="Zody M.C."/>
            <person name="Baldwin J."/>
            <person name="Bloom T."/>
            <person name="Chin C.W."/>
            <person name="Heiman D."/>
            <person name="Nicol R."/>
            <person name="Nusbaum C."/>
            <person name="Young S."/>
            <person name="Wilkinson J."/>
            <person name="Worley K.C."/>
            <person name="Kovar C.L."/>
            <person name="Muzny D.M."/>
            <person name="Gibbs R.A."/>
            <person name="Cree A."/>
            <person name="Dihn H.H."/>
            <person name="Fowler G."/>
            <person name="Jhangiani S."/>
            <person name="Joshi V."/>
            <person name="Lee S."/>
            <person name="Lewis L.R."/>
            <person name="Nazareth L.V."/>
            <person name="Okwuonu G."/>
            <person name="Santibanez J."/>
            <person name="Warren W.C."/>
            <person name="Mardis E.R."/>
            <person name="Weinstock G.M."/>
            <person name="Wilson R.K."/>
            <person name="Delehaunty K."/>
            <person name="Dooling D."/>
            <person name="Fronik C."/>
            <person name="Fulton L."/>
            <person name="Fulton B."/>
            <person name="Graves T."/>
            <person name="Minx P."/>
            <person name="Sodergren E."/>
            <person name="Birney E."/>
            <person name="Margulies E.H."/>
            <person name="Herrero J."/>
            <person name="Green E.D."/>
            <person name="Haussler D."/>
            <person name="Siepel A."/>
            <person name="Goldman N."/>
            <person name="Pollard K.S."/>
            <person name="Pedersen J.S."/>
            <person name="Lander E.S."/>
            <person name="Kellis M."/>
        </authorList>
    </citation>
    <scope>NUCLEOTIDE SEQUENCE [LARGE SCALE GENOMIC DNA]</scope>
    <source>
        <strain evidence="3">Thorbecke</strain>
    </source>
</reference>